<reference evidence="3 4" key="1">
    <citation type="submission" date="2015-06" db="EMBL/GenBank/DDBJ databases">
        <title>Improved classification and identification of acetic acid bacteria using matrix-assisted laser desorption/ionization time-of-flight mass spectrometry; Gluconobacter nephelii and Gluconobacter uchimurae are later heterotypic synonyms of Gluconobacter japonicus and Gluconobacter oxydans, respectively.</title>
        <authorList>
            <person name="Li L."/>
            <person name="Cleenwerck I."/>
            <person name="De Vuyst L."/>
            <person name="Vandamme P."/>
        </authorList>
    </citation>
    <scope>NUCLEOTIDE SEQUENCE [LARGE SCALE GENOMIC DNA]</scope>
    <source>
        <strain evidence="3 4">LMG 1663</strain>
    </source>
</reference>
<organism evidence="3 4">
    <name type="scientific">Acetobacter tropicalis</name>
    <dbReference type="NCBI Taxonomy" id="104102"/>
    <lineage>
        <taxon>Bacteria</taxon>
        <taxon>Pseudomonadati</taxon>
        <taxon>Pseudomonadota</taxon>
        <taxon>Alphaproteobacteria</taxon>
        <taxon>Acetobacterales</taxon>
        <taxon>Acetobacteraceae</taxon>
        <taxon>Acetobacter</taxon>
    </lineage>
</organism>
<gene>
    <name evidence="3" type="ORF">AD947_04030</name>
</gene>
<name>A0A149U2F1_9PROT</name>
<dbReference type="EMBL" id="LHZT01000104">
    <property type="protein sequence ID" value="KXV59536.1"/>
    <property type="molecule type" value="Genomic_DNA"/>
</dbReference>
<dbReference type="InterPro" id="IPR022073">
    <property type="entry name" value="T4BSS_DotH_IcmK"/>
</dbReference>
<feature type="region of interest" description="Disordered" evidence="1">
    <location>
        <begin position="23"/>
        <end position="49"/>
    </location>
</feature>
<keyword evidence="2" id="KW-0732">Signal</keyword>
<feature type="chain" id="PRO_5007556219" evidence="2">
    <location>
        <begin position="24"/>
        <end position="309"/>
    </location>
</feature>
<dbReference type="AlphaFoldDB" id="A0A149U2F1"/>
<comment type="caution">
    <text evidence="3">The sequence shown here is derived from an EMBL/GenBank/DDBJ whole genome shotgun (WGS) entry which is preliminary data.</text>
</comment>
<dbReference type="OrthoDB" id="8682498at2"/>
<protein>
    <submittedName>
        <fullName evidence="3">Type IV secretion protein DotH</fullName>
    </submittedName>
</protein>
<dbReference type="Pfam" id="PF12293">
    <property type="entry name" value="T4BSS_DotH_IcmK"/>
    <property type="match status" value="1"/>
</dbReference>
<evidence type="ECO:0000256" key="2">
    <source>
        <dbReference type="SAM" id="SignalP"/>
    </source>
</evidence>
<feature type="signal peptide" evidence="2">
    <location>
        <begin position="1"/>
        <end position="23"/>
    </location>
</feature>
<evidence type="ECO:0000313" key="4">
    <source>
        <dbReference type="Proteomes" id="UP000075411"/>
    </source>
</evidence>
<sequence>MRHILLMGMGLLALAAPASGVYAQTRPSQDDHDPVDPIYRSLPPPPAMNDLYDRFDRGQRSLDGEDDPHRLAVPVSRSVSVSFAPGAQTNIIRIAREYPSSITFLDETGQPWPIGWDIATNKGGGCDSKGEGRNTAVRPVGIYACVPEAGSNVLQLTPISRYAHGGVLVSLKGAPKPVSFMFIAGTGTYDADLTIRVKGRGPNAKDMPVLEPDAPVTGASFLTDMLDGAPPADAVPLTVSGISPDQMRAWKMGHDMYLRLENGYWPASPAATAHQSEYNVAIYQIPETSVVLLSTGSRMISVTLSEEGP</sequence>
<proteinExistence type="predicted"/>
<accession>A0A149U2F1</accession>
<evidence type="ECO:0000256" key="1">
    <source>
        <dbReference type="SAM" id="MobiDB-lite"/>
    </source>
</evidence>
<evidence type="ECO:0000313" key="3">
    <source>
        <dbReference type="EMBL" id="KXV59536.1"/>
    </source>
</evidence>
<dbReference type="Proteomes" id="UP000075411">
    <property type="component" value="Unassembled WGS sequence"/>
</dbReference>
<dbReference type="PATRIC" id="fig|104102.12.peg.3363"/>